<name>A0A382ZKL8_9ZZZZ</name>
<proteinExistence type="predicted"/>
<sequence length="25" mass="2821">MNLMDESTKSENTVPSIAFFGIILY</sequence>
<dbReference type="AlphaFoldDB" id="A0A382ZKL8"/>
<evidence type="ECO:0000313" key="1">
    <source>
        <dbReference type="EMBL" id="SVD96032.1"/>
    </source>
</evidence>
<accession>A0A382ZKL8</accession>
<reference evidence="1" key="1">
    <citation type="submission" date="2018-05" db="EMBL/GenBank/DDBJ databases">
        <authorList>
            <person name="Lanie J.A."/>
            <person name="Ng W.-L."/>
            <person name="Kazmierczak K.M."/>
            <person name="Andrzejewski T.M."/>
            <person name="Davidsen T.M."/>
            <person name="Wayne K.J."/>
            <person name="Tettelin H."/>
            <person name="Glass J.I."/>
            <person name="Rusch D."/>
            <person name="Podicherti R."/>
            <person name="Tsui H.-C.T."/>
            <person name="Winkler M.E."/>
        </authorList>
    </citation>
    <scope>NUCLEOTIDE SEQUENCE</scope>
</reference>
<protein>
    <submittedName>
        <fullName evidence="1">Uncharacterized protein</fullName>
    </submittedName>
</protein>
<organism evidence="1">
    <name type="scientific">marine metagenome</name>
    <dbReference type="NCBI Taxonomy" id="408172"/>
    <lineage>
        <taxon>unclassified sequences</taxon>
        <taxon>metagenomes</taxon>
        <taxon>ecological metagenomes</taxon>
    </lineage>
</organism>
<gene>
    <name evidence="1" type="ORF">METZ01_LOCUS448886</name>
</gene>
<feature type="non-terminal residue" evidence="1">
    <location>
        <position position="25"/>
    </location>
</feature>
<dbReference type="EMBL" id="UINC01184696">
    <property type="protein sequence ID" value="SVD96032.1"/>
    <property type="molecule type" value="Genomic_DNA"/>
</dbReference>